<dbReference type="InterPro" id="IPR004827">
    <property type="entry name" value="bZIP"/>
</dbReference>
<dbReference type="PANTHER" id="PTHR38116:SF5">
    <property type="entry name" value="BZIP DOMAIN-CONTAINING PROTEIN"/>
    <property type="match status" value="1"/>
</dbReference>
<reference evidence="3 4" key="1">
    <citation type="submission" date="2024-07" db="EMBL/GenBank/DDBJ databases">
        <title>Section-level genome sequencing and comparative genomics of Aspergillus sections Usti and Cavernicolus.</title>
        <authorList>
            <consortium name="Lawrence Berkeley National Laboratory"/>
            <person name="Nybo J.L."/>
            <person name="Vesth T.C."/>
            <person name="Theobald S."/>
            <person name="Frisvad J.C."/>
            <person name="Larsen T.O."/>
            <person name="Kjaerboelling I."/>
            <person name="Rothschild-Mancinelli K."/>
            <person name="Lyhne E.K."/>
            <person name="Kogle M.E."/>
            <person name="Barry K."/>
            <person name="Clum A."/>
            <person name="Na H."/>
            <person name="Ledsgaard L."/>
            <person name="Lin J."/>
            <person name="Lipzen A."/>
            <person name="Kuo A."/>
            <person name="Riley R."/>
            <person name="Mondo S."/>
            <person name="LaButti K."/>
            <person name="Haridas S."/>
            <person name="Pangalinan J."/>
            <person name="Salamov A.A."/>
            <person name="Simmons B.A."/>
            <person name="Magnuson J.K."/>
            <person name="Chen J."/>
            <person name="Drula E."/>
            <person name="Henrissat B."/>
            <person name="Wiebenga A."/>
            <person name="Lubbers R.J."/>
            <person name="Gomes A.C."/>
            <person name="Makela M.R."/>
            <person name="Stajich J."/>
            <person name="Grigoriev I.V."/>
            <person name="Mortensen U.H."/>
            <person name="De vries R.P."/>
            <person name="Baker S.E."/>
            <person name="Andersen M.R."/>
        </authorList>
    </citation>
    <scope>NUCLEOTIDE SEQUENCE [LARGE SCALE GENOMIC DNA]</scope>
    <source>
        <strain evidence="3 4">CBS 600.67</strain>
    </source>
</reference>
<feature type="compositionally biased region" description="Basic and acidic residues" evidence="1">
    <location>
        <begin position="7"/>
        <end position="18"/>
    </location>
</feature>
<organism evidence="3 4">
    <name type="scientific">Aspergillus cavernicola</name>
    <dbReference type="NCBI Taxonomy" id="176166"/>
    <lineage>
        <taxon>Eukaryota</taxon>
        <taxon>Fungi</taxon>
        <taxon>Dikarya</taxon>
        <taxon>Ascomycota</taxon>
        <taxon>Pezizomycotina</taxon>
        <taxon>Eurotiomycetes</taxon>
        <taxon>Eurotiomycetidae</taxon>
        <taxon>Eurotiales</taxon>
        <taxon>Aspergillaceae</taxon>
        <taxon>Aspergillus</taxon>
        <taxon>Aspergillus subgen. Nidulantes</taxon>
    </lineage>
</organism>
<dbReference type="EMBL" id="JBFXLS010000007">
    <property type="protein sequence ID" value="KAL2832047.1"/>
    <property type="molecule type" value="Genomic_DNA"/>
</dbReference>
<evidence type="ECO:0000256" key="1">
    <source>
        <dbReference type="SAM" id="MobiDB-lite"/>
    </source>
</evidence>
<sequence length="348" mass="39337">MATDTVHSWKQERRREQNARAQQRSRARRKLEQALKDENERLYKHSPANSGLQSAVRGTRSSTGCRKKTSCSRPRLEFEDFLHCFARPSDLENVAKIIDTEGLDIAGVIKYGLISMGYCLDDTLFDTRREMCFTCWSSTVEPHMGGRFTISTALLAGVQVLSRLKGPARWCFEVSSGPVSMTPQLYTHMSALMEIARHIGLVVDQMAGDDAVSPFIPTRPYAPWTTPERLATLKPDIQPVPEQFTVVHHPYLDLIPFPSFRARALLAMARGDRTFDETALCFDLMHGGMRCNGSSKVSLHGRGDGAAWDARSWEVTPWFFRKWGGLVGDEDDMIYKNSAWWWACHGES</sequence>
<protein>
    <recommendedName>
        <fullName evidence="2">BZIP domain-containing protein</fullName>
    </recommendedName>
</protein>
<proteinExistence type="predicted"/>
<dbReference type="PROSITE" id="PS00036">
    <property type="entry name" value="BZIP_BASIC"/>
    <property type="match status" value="1"/>
</dbReference>
<dbReference type="InterPro" id="IPR021833">
    <property type="entry name" value="DUF3425"/>
</dbReference>
<feature type="compositionally biased region" description="Basic and acidic residues" evidence="1">
    <location>
        <begin position="30"/>
        <end position="43"/>
    </location>
</feature>
<keyword evidence="4" id="KW-1185">Reference proteome</keyword>
<gene>
    <name evidence="3" type="ORF">BDW59DRAFT_157515</name>
</gene>
<dbReference type="Pfam" id="PF11905">
    <property type="entry name" value="DUF3425"/>
    <property type="match status" value="1"/>
</dbReference>
<dbReference type="Proteomes" id="UP001610335">
    <property type="component" value="Unassembled WGS sequence"/>
</dbReference>
<name>A0ABR4IYV7_9EURO</name>
<evidence type="ECO:0000259" key="2">
    <source>
        <dbReference type="PROSITE" id="PS00036"/>
    </source>
</evidence>
<feature type="region of interest" description="Disordered" evidence="1">
    <location>
        <begin position="1"/>
        <end position="65"/>
    </location>
</feature>
<evidence type="ECO:0000313" key="3">
    <source>
        <dbReference type="EMBL" id="KAL2832047.1"/>
    </source>
</evidence>
<feature type="domain" description="BZIP" evidence="2">
    <location>
        <begin position="13"/>
        <end position="28"/>
    </location>
</feature>
<dbReference type="PANTHER" id="PTHR38116">
    <property type="entry name" value="CHROMOSOME 7, WHOLE GENOME SHOTGUN SEQUENCE"/>
    <property type="match status" value="1"/>
</dbReference>
<accession>A0ABR4IYV7</accession>
<comment type="caution">
    <text evidence="3">The sequence shown here is derived from an EMBL/GenBank/DDBJ whole genome shotgun (WGS) entry which is preliminary data.</text>
</comment>
<evidence type="ECO:0000313" key="4">
    <source>
        <dbReference type="Proteomes" id="UP001610335"/>
    </source>
</evidence>